<feature type="transmembrane region" description="Helical" evidence="20">
    <location>
        <begin position="313"/>
        <end position="337"/>
    </location>
</feature>
<proteinExistence type="evidence at transcript level"/>
<evidence type="ECO:0000259" key="21">
    <source>
        <dbReference type="Pfam" id="PF02931"/>
    </source>
</evidence>
<dbReference type="AlphaFoldDB" id="A0A2Z5X785"/>
<keyword evidence="12" id="KW-0869">Chloride channel</keyword>
<comment type="caution">
    <text evidence="20">Lacks conserved residue(s) required for the propagation of feature annotation.</text>
</comment>
<evidence type="ECO:0000256" key="14">
    <source>
        <dbReference type="ARBA" id="ARBA00023214"/>
    </source>
</evidence>
<evidence type="ECO:0000256" key="5">
    <source>
        <dbReference type="ARBA" id="ARBA00022729"/>
    </source>
</evidence>
<accession>A0A2Z5X785</accession>
<evidence type="ECO:0000256" key="15">
    <source>
        <dbReference type="ARBA" id="ARBA00023257"/>
    </source>
</evidence>
<name>A0A2Z5X785_DUGJA</name>
<dbReference type="InterPro" id="IPR006202">
    <property type="entry name" value="Neur_chan_lig-bd"/>
</dbReference>
<evidence type="ECO:0000256" key="7">
    <source>
        <dbReference type="ARBA" id="ARBA00023018"/>
    </source>
</evidence>
<dbReference type="PRINTS" id="PR01160">
    <property type="entry name" value="GABAARBETA"/>
</dbReference>
<dbReference type="GO" id="GO:0034707">
    <property type="term" value="C:chloride channel complex"/>
    <property type="evidence" value="ECO:0007669"/>
    <property type="project" value="UniProtKB-KW"/>
</dbReference>
<dbReference type="InterPro" id="IPR006028">
    <property type="entry name" value="GABAA/Glycine_rcpt"/>
</dbReference>
<dbReference type="EMBL" id="LC035387">
    <property type="protein sequence ID" value="BBC27529.1"/>
    <property type="molecule type" value="mRNA"/>
</dbReference>
<evidence type="ECO:0000256" key="18">
    <source>
        <dbReference type="ARBA" id="ARBA00034104"/>
    </source>
</evidence>
<reference evidence="23" key="1">
    <citation type="submission" date="2015-03" db="EMBL/GenBank/DDBJ databases">
        <title>Identification of Gamma-aminobutyric acid receptor genes in planarian.</title>
        <authorList>
            <person name="Inoue T."/>
            <person name="Akiyama Y."/>
            <person name="Agata K."/>
        </authorList>
    </citation>
    <scope>NUCLEOTIDE SEQUENCE</scope>
</reference>
<dbReference type="PRINTS" id="PR00252">
    <property type="entry name" value="NRIONCHANNEL"/>
</dbReference>
<protein>
    <recommendedName>
        <fullName evidence="19">Gamma-aminobutyric acid receptor subunit beta</fullName>
    </recommendedName>
</protein>
<feature type="transmembrane region" description="Helical" evidence="20">
    <location>
        <begin position="248"/>
        <end position="272"/>
    </location>
</feature>
<keyword evidence="2 20" id="KW-0813">Transport</keyword>
<evidence type="ECO:0000256" key="4">
    <source>
        <dbReference type="ARBA" id="ARBA00022692"/>
    </source>
</evidence>
<evidence type="ECO:0000259" key="22">
    <source>
        <dbReference type="Pfam" id="PF02932"/>
    </source>
</evidence>
<evidence type="ECO:0000256" key="12">
    <source>
        <dbReference type="ARBA" id="ARBA00023173"/>
    </source>
</evidence>
<dbReference type="InterPro" id="IPR006201">
    <property type="entry name" value="Neur_channel"/>
</dbReference>
<dbReference type="GO" id="GO:0005230">
    <property type="term" value="F:extracellular ligand-gated monoatomic ion channel activity"/>
    <property type="evidence" value="ECO:0007669"/>
    <property type="project" value="InterPro"/>
</dbReference>
<dbReference type="InterPro" id="IPR036719">
    <property type="entry name" value="Neuro-gated_channel_TM_sf"/>
</dbReference>
<dbReference type="FunFam" id="2.70.170.10:FF:000021">
    <property type="entry name" value="Gamma-aminobutyric acid receptor isoform 3b"/>
    <property type="match status" value="1"/>
</dbReference>
<dbReference type="Gene3D" id="1.20.58.390">
    <property type="entry name" value="Neurotransmitter-gated ion-channel transmembrane domain"/>
    <property type="match status" value="2"/>
</dbReference>
<keyword evidence="17 20" id="KW-0407">Ion channel</keyword>
<evidence type="ECO:0000256" key="11">
    <source>
        <dbReference type="ARBA" id="ARBA00023170"/>
    </source>
</evidence>
<dbReference type="Pfam" id="PF02931">
    <property type="entry name" value="Neur_chan_LBD"/>
    <property type="match status" value="1"/>
</dbReference>
<dbReference type="GO" id="GO:0004890">
    <property type="term" value="F:GABA-A receptor activity"/>
    <property type="evidence" value="ECO:0007669"/>
    <property type="project" value="InterPro"/>
</dbReference>
<organism evidence="23">
    <name type="scientific">Dugesia japonica</name>
    <name type="common">Planarian</name>
    <dbReference type="NCBI Taxonomy" id="6161"/>
    <lineage>
        <taxon>Eukaryota</taxon>
        <taxon>Metazoa</taxon>
        <taxon>Spiralia</taxon>
        <taxon>Lophotrochozoa</taxon>
        <taxon>Platyhelminthes</taxon>
        <taxon>Rhabditophora</taxon>
        <taxon>Seriata</taxon>
        <taxon>Tricladida</taxon>
        <taxon>Continenticola</taxon>
        <taxon>Geoplanoidea</taxon>
        <taxon>Dugesiidae</taxon>
        <taxon>Dugesia</taxon>
    </lineage>
</organism>
<dbReference type="Gene3D" id="2.70.170.10">
    <property type="entry name" value="Neurotransmitter-gated ion-channel ligand-binding domain"/>
    <property type="match status" value="1"/>
</dbReference>
<keyword evidence="15" id="KW-0628">Postsynaptic cell membrane</keyword>
<keyword evidence="5" id="KW-0732">Signal</keyword>
<evidence type="ECO:0000256" key="20">
    <source>
        <dbReference type="RuleBase" id="RU000687"/>
    </source>
</evidence>
<dbReference type="FunFam" id="1.20.58.390:FF:000040">
    <property type="entry name" value="Gamma-aminobutyric acid receptor subunit beta-like"/>
    <property type="match status" value="1"/>
</dbReference>
<keyword evidence="8 20" id="KW-0406">Ion transport</keyword>
<keyword evidence="10" id="KW-1015">Disulfide bond</keyword>
<dbReference type="NCBIfam" id="TIGR00860">
    <property type="entry name" value="LIC"/>
    <property type="match status" value="1"/>
</dbReference>
<keyword evidence="3" id="KW-1003">Cell membrane</keyword>
<evidence type="ECO:0000256" key="10">
    <source>
        <dbReference type="ARBA" id="ARBA00023157"/>
    </source>
</evidence>
<keyword evidence="7" id="KW-0770">Synapse</keyword>
<evidence type="ECO:0000256" key="19">
    <source>
        <dbReference type="ARBA" id="ARBA00071250"/>
    </source>
</evidence>
<evidence type="ECO:0000256" key="6">
    <source>
        <dbReference type="ARBA" id="ARBA00022989"/>
    </source>
</evidence>
<dbReference type="SUPFAM" id="SSF90112">
    <property type="entry name" value="Neurotransmitter-gated ion-channel transmembrane pore"/>
    <property type="match status" value="1"/>
</dbReference>
<evidence type="ECO:0000256" key="1">
    <source>
        <dbReference type="ARBA" id="ARBA00010180"/>
    </source>
</evidence>
<dbReference type="PROSITE" id="PS00236">
    <property type="entry name" value="NEUROTR_ION_CHANNEL"/>
    <property type="match status" value="1"/>
</dbReference>
<keyword evidence="16" id="KW-1071">Ligand-gated ion channel</keyword>
<keyword evidence="4 20" id="KW-0812">Transmembrane</keyword>
<dbReference type="GO" id="GO:0005254">
    <property type="term" value="F:chloride channel activity"/>
    <property type="evidence" value="ECO:0007669"/>
    <property type="project" value="UniProtKB-KW"/>
</dbReference>
<dbReference type="Pfam" id="PF02932">
    <property type="entry name" value="Neur_chan_memb"/>
    <property type="match status" value="1"/>
</dbReference>
<dbReference type="InterPro" id="IPR006029">
    <property type="entry name" value="Neurotrans-gated_channel_TM"/>
</dbReference>
<evidence type="ECO:0000256" key="2">
    <source>
        <dbReference type="ARBA" id="ARBA00022448"/>
    </source>
</evidence>
<evidence type="ECO:0000256" key="8">
    <source>
        <dbReference type="ARBA" id="ARBA00023065"/>
    </source>
</evidence>
<dbReference type="InterPro" id="IPR036734">
    <property type="entry name" value="Neur_chan_lig-bd_sf"/>
</dbReference>
<evidence type="ECO:0000256" key="3">
    <source>
        <dbReference type="ARBA" id="ARBA00022475"/>
    </source>
</evidence>
<evidence type="ECO:0000256" key="9">
    <source>
        <dbReference type="ARBA" id="ARBA00023136"/>
    </source>
</evidence>
<dbReference type="GO" id="GO:0045211">
    <property type="term" value="C:postsynaptic membrane"/>
    <property type="evidence" value="ECO:0007669"/>
    <property type="project" value="UniProtKB-SubCell"/>
</dbReference>
<dbReference type="PRINTS" id="PR00253">
    <property type="entry name" value="GABAARECEPTR"/>
</dbReference>
<evidence type="ECO:0000256" key="17">
    <source>
        <dbReference type="ARBA" id="ARBA00023303"/>
    </source>
</evidence>
<keyword evidence="14" id="KW-0868">Chloride</keyword>
<dbReference type="SUPFAM" id="SSF63712">
    <property type="entry name" value="Nicotinic receptor ligand binding domain-like"/>
    <property type="match status" value="1"/>
</dbReference>
<comment type="subcellular location">
    <subcellularLocation>
        <location evidence="18">Postsynaptic cell membrane</location>
        <topology evidence="18">Multi-pass membrane protein</topology>
    </subcellularLocation>
</comment>
<dbReference type="InterPro" id="IPR018000">
    <property type="entry name" value="Neurotransmitter_ion_chnl_CS"/>
</dbReference>
<sequence>MGFLLWIYWNSISILGFFIGLNSSIQNFQSSNEYDHLKNASVTISNLMKNYDSRLRPKFGSGPMSIDMELVVASFDSISEVNMDYTITLYLNQYWQDERLAFNASHAGAMITMPGDFSNQIWVPDTFLANDKYSFLHDVTEKNKMLRIYGDGKIFYGMRFTTTLACMMDLHYYPLDEQNCTVEIESYGYPLDDVKMSWKNGRNAVHNIENIHMIQFTINSYDVHTLVSNLSTGLYQRLSLCFQLHRNVGFFVFQTYLPSILIVMLSWVSFWISHEATSARVALGITTVLTMTTISTGVRSSLPRISYVKAIDVYLVVCFVFVFSALLEYAAVNYTFWGERAKQKKKKLKENYDRSRTNLTKLSQPLFPDDMNNDLFLFNSENKNNEVVFPKTSSPDHNLYSCHREYQASGFPHNRIKSCSYTSNSVNSKKFRSSKNYRKFMHKFSKKYSSGINDYFEEIPMSASIEHTEIFNNQKTNTNPRQSNWKSQFCQSKSKHLHLPKVRNIKIIDKFSRILFPICFLLFNICYFCIYSL</sequence>
<comment type="similarity">
    <text evidence="1">Belongs to the ligand-gated ion channel (TC 1.A.9) family. Gamma-aminobutyric acid receptor (TC 1.A.9.5) subfamily.</text>
</comment>
<evidence type="ECO:0000313" key="23">
    <source>
        <dbReference type="EMBL" id="BBC27529.1"/>
    </source>
</evidence>
<keyword evidence="6 20" id="KW-1133">Transmembrane helix</keyword>
<evidence type="ECO:0000256" key="16">
    <source>
        <dbReference type="ARBA" id="ARBA00023286"/>
    </source>
</evidence>
<keyword evidence="11 23" id="KW-0675">Receptor</keyword>
<dbReference type="CDD" id="cd19049">
    <property type="entry name" value="LGIC_TM_anion"/>
    <property type="match status" value="1"/>
</dbReference>
<feature type="domain" description="Neurotransmitter-gated ion-channel ligand-binding" evidence="21">
    <location>
        <begin position="44"/>
        <end position="247"/>
    </location>
</feature>
<evidence type="ECO:0000256" key="13">
    <source>
        <dbReference type="ARBA" id="ARBA00023180"/>
    </source>
</evidence>
<dbReference type="InterPro" id="IPR002289">
    <property type="entry name" value="GABAAb_rcpt"/>
</dbReference>
<feature type="transmembrane region" description="Helical" evidence="20">
    <location>
        <begin position="511"/>
        <end position="530"/>
    </location>
</feature>
<keyword evidence="13" id="KW-0325">Glycoprotein</keyword>
<dbReference type="InterPro" id="IPR038050">
    <property type="entry name" value="Neuro_actylchol_rec"/>
</dbReference>
<feature type="domain" description="Neurotransmitter-gated ion-channel transmembrane" evidence="22">
    <location>
        <begin position="255"/>
        <end position="528"/>
    </location>
</feature>
<keyword evidence="9 20" id="KW-0472">Membrane</keyword>
<dbReference type="PANTHER" id="PTHR18945">
    <property type="entry name" value="NEUROTRANSMITTER GATED ION CHANNEL"/>
    <property type="match status" value="1"/>
</dbReference>